<dbReference type="SUPFAM" id="SSF46767">
    <property type="entry name" value="Methylated DNA-protein cysteine methyltransferase, C-terminal domain"/>
    <property type="match status" value="1"/>
</dbReference>
<proteinExistence type="predicted"/>
<dbReference type="SUPFAM" id="SSF53155">
    <property type="entry name" value="Methylated DNA-protein cysteine methyltransferase domain"/>
    <property type="match status" value="1"/>
</dbReference>
<gene>
    <name evidence="3" type="ordered locus">Rta_19950</name>
</gene>
<dbReference type="InterPro" id="IPR036388">
    <property type="entry name" value="WH-like_DNA-bd_sf"/>
</dbReference>
<dbReference type="AlphaFoldDB" id="F5XXV2"/>
<dbReference type="NCBIfam" id="TIGR00589">
    <property type="entry name" value="ogt"/>
    <property type="match status" value="1"/>
</dbReference>
<accession>F5XXV2</accession>
<dbReference type="HOGENOM" id="CLU_000445_52_2_4"/>
<protein>
    <submittedName>
        <fullName evidence="3">Methylated DNA-protein cysteine methyltransferase-like protein</fullName>
    </submittedName>
</protein>
<sequence length="184" mass="19317">MVAQAHGLALFPTPVGPCALAWNDGAIAGVHLPEADEAVLRRRMRQRFPGAREAAPPTVVIGWIERIEGLLAHGRDDLRDLPLDWRGLGEFECRVYQAARAIAPGRTLTYGELAALLGVPGAARAVGQALGRNPFAPVGSCHRVLAARNGAGGFSADGGVATKLRLLQIETAQFGATPGLFDPA</sequence>
<keyword evidence="4" id="KW-1185">Reference proteome</keyword>
<feature type="domain" description="Methylated-DNA-[protein]-cysteine S-methyltransferase DNA binding" evidence="2">
    <location>
        <begin position="90"/>
        <end position="171"/>
    </location>
</feature>
<dbReference type="InterPro" id="IPR036217">
    <property type="entry name" value="MethylDNA_cys_MeTrfase_DNAb"/>
</dbReference>
<evidence type="ECO:0000313" key="4">
    <source>
        <dbReference type="Proteomes" id="UP000008385"/>
    </source>
</evidence>
<dbReference type="PANTHER" id="PTHR10815:SF5">
    <property type="entry name" value="METHYLATED-DNA--PROTEIN-CYSTEINE METHYLTRANSFERASE"/>
    <property type="match status" value="1"/>
</dbReference>
<dbReference type="CDD" id="cd06445">
    <property type="entry name" value="ATase"/>
    <property type="match status" value="1"/>
</dbReference>
<dbReference type="Gene3D" id="3.30.160.70">
    <property type="entry name" value="Methylated DNA-protein cysteine methyltransferase domain"/>
    <property type="match status" value="1"/>
</dbReference>
<dbReference type="OrthoDB" id="9802228at2"/>
<dbReference type="InterPro" id="IPR036631">
    <property type="entry name" value="MGMT_N_sf"/>
</dbReference>
<dbReference type="RefSeq" id="WP_013901319.1">
    <property type="nucleotide sequence ID" value="NC_015677.1"/>
</dbReference>
<dbReference type="Proteomes" id="UP000008385">
    <property type="component" value="Chromosome"/>
</dbReference>
<evidence type="ECO:0000259" key="2">
    <source>
        <dbReference type="Pfam" id="PF01035"/>
    </source>
</evidence>
<dbReference type="STRING" id="365046.Rta_19950"/>
<dbReference type="Pfam" id="PF01035">
    <property type="entry name" value="DNA_binding_1"/>
    <property type="match status" value="1"/>
</dbReference>
<name>F5XXV2_RAMTT</name>
<evidence type="ECO:0000313" key="3">
    <source>
        <dbReference type="EMBL" id="AEG93087.1"/>
    </source>
</evidence>
<dbReference type="PANTHER" id="PTHR10815">
    <property type="entry name" value="METHYLATED-DNA--PROTEIN-CYSTEINE METHYLTRANSFERASE"/>
    <property type="match status" value="1"/>
</dbReference>
<keyword evidence="1" id="KW-0227">DNA damage</keyword>
<dbReference type="KEGG" id="rta:Rta_19950"/>
<dbReference type="GO" id="GO:0032259">
    <property type="term" value="P:methylation"/>
    <property type="evidence" value="ECO:0007669"/>
    <property type="project" value="UniProtKB-KW"/>
</dbReference>
<dbReference type="GO" id="GO:0003908">
    <property type="term" value="F:methylated-DNA-[protein]-cysteine S-methyltransferase activity"/>
    <property type="evidence" value="ECO:0007669"/>
    <property type="project" value="InterPro"/>
</dbReference>
<dbReference type="eggNOG" id="COG0350">
    <property type="taxonomic scope" value="Bacteria"/>
</dbReference>
<keyword evidence="3" id="KW-0808">Transferase</keyword>
<reference evidence="4" key="1">
    <citation type="submission" date="2006-01" db="EMBL/GenBank/DDBJ databases">
        <title>Genome of the cyst-dividing bacterium Ramlibacter tataouinensis.</title>
        <authorList>
            <person name="Barakat M."/>
            <person name="Ortet P."/>
            <person name="De Luca G."/>
            <person name="Jourlin-Castelli C."/>
            <person name="Ansaldi M."/>
            <person name="Py B."/>
            <person name="Fichant G."/>
            <person name="Coutinho P."/>
            <person name="Voulhoux R."/>
            <person name="Bastien O."/>
            <person name="Roy S."/>
            <person name="Marechal E."/>
            <person name="Henrissat B."/>
            <person name="Quentin Y."/>
            <person name="Noirot P."/>
            <person name="Filloux A."/>
            <person name="Mejean V."/>
            <person name="DuBow M."/>
            <person name="Barras F."/>
            <person name="Heulin T."/>
        </authorList>
    </citation>
    <scope>NUCLEOTIDE SEQUENCE [LARGE SCALE GENOMIC DNA]</scope>
    <source>
        <strain evidence="4">ATCC BAA-407 / DSM 14655 / LMG 21543 / TTB310</strain>
    </source>
</reference>
<dbReference type="EMBL" id="CP000245">
    <property type="protein sequence ID" value="AEG93087.1"/>
    <property type="molecule type" value="Genomic_DNA"/>
</dbReference>
<organism evidence="3 4">
    <name type="scientific">Ramlibacter tataouinensis (strain ATCC BAA-407 / DSM 14655 / LMG 21543 / TTB310)</name>
    <dbReference type="NCBI Taxonomy" id="365046"/>
    <lineage>
        <taxon>Bacteria</taxon>
        <taxon>Pseudomonadati</taxon>
        <taxon>Pseudomonadota</taxon>
        <taxon>Betaproteobacteria</taxon>
        <taxon>Burkholderiales</taxon>
        <taxon>Comamonadaceae</taxon>
        <taxon>Ramlibacter</taxon>
    </lineage>
</organism>
<dbReference type="InterPro" id="IPR014048">
    <property type="entry name" value="MethylDNA_cys_MeTrfase_DNA-bd"/>
</dbReference>
<evidence type="ECO:0000256" key="1">
    <source>
        <dbReference type="ARBA" id="ARBA00022763"/>
    </source>
</evidence>
<dbReference type="GO" id="GO:0006281">
    <property type="term" value="P:DNA repair"/>
    <property type="evidence" value="ECO:0007669"/>
    <property type="project" value="InterPro"/>
</dbReference>
<reference evidence="3 4" key="2">
    <citation type="journal article" date="2011" name="PLoS ONE">
        <title>The Cyst-Dividing Bacterium Ramlibacter tataouinensis TTB310 Genome Reveals a Well-Stocked Toolbox for Adaptation to a Desert Environment.</title>
        <authorList>
            <person name="De Luca G."/>
            <person name="Barakat M."/>
            <person name="Ortet P."/>
            <person name="Fochesato S."/>
            <person name="Jourlin-Castelli C."/>
            <person name="Ansaldi M."/>
            <person name="Py B."/>
            <person name="Fichant G."/>
            <person name="Coutinho P.M."/>
            <person name="Voulhoux R."/>
            <person name="Bastien O."/>
            <person name="Marechal E."/>
            <person name="Henrissat B."/>
            <person name="Quentin Y."/>
            <person name="Noirot P."/>
            <person name="Filloux A."/>
            <person name="Mejean V."/>
            <person name="Dubow M.S."/>
            <person name="Barras F."/>
            <person name="Barbe V."/>
            <person name="Weissenbach J."/>
            <person name="Mihalcescu I."/>
            <person name="Vermeglio A."/>
            <person name="Achouak W."/>
            <person name="Heulin T."/>
        </authorList>
    </citation>
    <scope>NUCLEOTIDE SEQUENCE [LARGE SCALE GENOMIC DNA]</scope>
    <source>
        <strain evidence="4">ATCC BAA-407 / DSM 14655 / LMG 21543 / TTB310</strain>
    </source>
</reference>
<keyword evidence="3" id="KW-0489">Methyltransferase</keyword>
<dbReference type="Gene3D" id="1.10.10.10">
    <property type="entry name" value="Winged helix-like DNA-binding domain superfamily/Winged helix DNA-binding domain"/>
    <property type="match status" value="1"/>
</dbReference>